<dbReference type="GO" id="GO:0031071">
    <property type="term" value="F:cysteine desulfurase activity"/>
    <property type="evidence" value="ECO:0007669"/>
    <property type="project" value="UniProtKB-EC"/>
</dbReference>
<evidence type="ECO:0000256" key="10">
    <source>
        <dbReference type="ARBA" id="ARBA00050776"/>
    </source>
</evidence>
<comment type="similarity">
    <text evidence="3">Belongs to the class-V pyridoxal-phosphate-dependent aminotransferase family. NifS/IscS subfamily.</text>
</comment>
<evidence type="ECO:0000256" key="3">
    <source>
        <dbReference type="ARBA" id="ARBA00006490"/>
    </source>
</evidence>
<evidence type="ECO:0000313" key="13">
    <source>
        <dbReference type="Proteomes" id="UP000216215"/>
    </source>
</evidence>
<keyword evidence="6" id="KW-0479">Metal-binding</keyword>
<evidence type="ECO:0000256" key="6">
    <source>
        <dbReference type="ARBA" id="ARBA00022723"/>
    </source>
</evidence>
<proteinExistence type="inferred from homology"/>
<dbReference type="PANTHER" id="PTHR11601:SF34">
    <property type="entry name" value="CYSTEINE DESULFURASE"/>
    <property type="match status" value="1"/>
</dbReference>
<feature type="domain" description="Aminotransferase class V" evidence="11">
    <location>
        <begin position="7"/>
        <end position="369"/>
    </location>
</feature>
<evidence type="ECO:0000256" key="7">
    <source>
        <dbReference type="ARBA" id="ARBA00022898"/>
    </source>
</evidence>
<evidence type="ECO:0000256" key="1">
    <source>
        <dbReference type="ARBA" id="ARBA00001933"/>
    </source>
</evidence>
<comment type="catalytic activity">
    <reaction evidence="10">
        <text>(sulfur carrier)-H + L-cysteine = (sulfur carrier)-SH + L-alanine</text>
        <dbReference type="Rhea" id="RHEA:43892"/>
        <dbReference type="Rhea" id="RHEA-COMP:14737"/>
        <dbReference type="Rhea" id="RHEA-COMP:14739"/>
        <dbReference type="ChEBI" id="CHEBI:29917"/>
        <dbReference type="ChEBI" id="CHEBI:35235"/>
        <dbReference type="ChEBI" id="CHEBI:57972"/>
        <dbReference type="ChEBI" id="CHEBI:64428"/>
        <dbReference type="EC" id="2.8.1.7"/>
    </reaction>
</comment>
<dbReference type="Proteomes" id="UP000216215">
    <property type="component" value="Unassembled WGS sequence"/>
</dbReference>
<keyword evidence="13" id="KW-1185">Reference proteome</keyword>
<dbReference type="InterPro" id="IPR015424">
    <property type="entry name" value="PyrdxlP-dep_Trfase"/>
</dbReference>
<dbReference type="Gene3D" id="3.90.1150.10">
    <property type="entry name" value="Aspartate Aminotransferase, domain 1"/>
    <property type="match status" value="1"/>
</dbReference>
<dbReference type="InterPro" id="IPR000192">
    <property type="entry name" value="Aminotrans_V_dom"/>
</dbReference>
<accession>A0AB36R0G4</accession>
<comment type="function">
    <text evidence="2">Catalyzes the removal of elemental sulfur atoms from cysteine to produce alanine. Seems to participate in the biosynthesis of the nitrogenase metalloclusters by providing the inorganic sulfur required for the Fe-S core formation.</text>
</comment>
<comment type="caution">
    <text evidence="12">The sequence shown here is derived from an EMBL/GenBank/DDBJ whole genome shotgun (WGS) entry which is preliminary data.</text>
</comment>
<reference evidence="13" key="1">
    <citation type="submission" date="2017-08" db="EMBL/GenBank/DDBJ databases">
        <title>Mesorhizobium wenxinae sp. nov., a novel rhizobial species isolated from root nodules of chickpea (Cicer arietinum L.).</title>
        <authorList>
            <person name="Zhang J."/>
        </authorList>
    </citation>
    <scope>NUCLEOTIDE SEQUENCE [LARGE SCALE GENOMIC DNA]</scope>
    <source>
        <strain evidence="13">USDA 3392</strain>
    </source>
</reference>
<keyword evidence="8" id="KW-0408">Iron</keyword>
<comment type="cofactor">
    <cofactor evidence="1">
        <name>pyridoxal 5'-phosphate</name>
        <dbReference type="ChEBI" id="CHEBI:597326"/>
    </cofactor>
</comment>
<keyword evidence="9" id="KW-0411">Iron-sulfur</keyword>
<dbReference type="PIRSF" id="PIRSF005572">
    <property type="entry name" value="NifS"/>
    <property type="match status" value="1"/>
</dbReference>
<dbReference type="GO" id="GO:0046872">
    <property type="term" value="F:metal ion binding"/>
    <property type="evidence" value="ECO:0007669"/>
    <property type="project" value="UniProtKB-KW"/>
</dbReference>
<evidence type="ECO:0000313" key="12">
    <source>
        <dbReference type="EMBL" id="PAP97862.1"/>
    </source>
</evidence>
<evidence type="ECO:0000256" key="9">
    <source>
        <dbReference type="ARBA" id="ARBA00023014"/>
    </source>
</evidence>
<dbReference type="InterPro" id="IPR015421">
    <property type="entry name" value="PyrdxlP-dep_Trfase_major"/>
</dbReference>
<evidence type="ECO:0000256" key="8">
    <source>
        <dbReference type="ARBA" id="ARBA00023004"/>
    </source>
</evidence>
<keyword evidence="7" id="KW-0663">Pyridoxal phosphate</keyword>
<dbReference type="GO" id="GO:0051536">
    <property type="term" value="F:iron-sulfur cluster binding"/>
    <property type="evidence" value="ECO:0007669"/>
    <property type="project" value="UniProtKB-KW"/>
</dbReference>
<dbReference type="Pfam" id="PF00266">
    <property type="entry name" value="Aminotran_5"/>
    <property type="match status" value="1"/>
</dbReference>
<evidence type="ECO:0000256" key="4">
    <source>
        <dbReference type="ARBA" id="ARBA00013558"/>
    </source>
</evidence>
<protein>
    <recommendedName>
        <fullName evidence="4">Cysteine desulfurase</fullName>
    </recommendedName>
</protein>
<dbReference type="Gene3D" id="3.40.640.10">
    <property type="entry name" value="Type I PLP-dependent aspartate aminotransferase-like (Major domain)"/>
    <property type="match status" value="1"/>
</dbReference>
<dbReference type="PANTHER" id="PTHR11601">
    <property type="entry name" value="CYSTEINE DESULFURYLASE FAMILY MEMBER"/>
    <property type="match status" value="1"/>
</dbReference>
<name>A0AB36R0G4_9HYPH</name>
<sequence>MTGRRAYLDYNASAPLLAAARAAMIAALDAAANPSSVHAEGRAARRLIENARRDVAALVNARAEHVVFTSGATEAASTLLTPDWQMGRGTIRMGRLYVCEADHPCVLNGGRFPAAQVTRIGVEGNGIIKLDALAAALAAHDKVDGLPLVATHAANNETGVIQPVDRIAEIVKAAGGILVVDAVQAAGRIPLDMSAGYADYLILSSHKIGGPKGVGAIVAASDLMMPRPLITGGGQERGHRGGTENPAAIVGFGAAAREALIGLKSIDAVGRHRDEIEAFVKTLVPDAEIFGTGAPRLANTTFFAIAGIKAETAQIAFDLAGVALSAGSACSSGKVGPSHVLKAMGHSDSLGALRVSIGHATSAEDIELFRAALADIASRRGGREKAA</sequence>
<dbReference type="RefSeq" id="WP_095489692.1">
    <property type="nucleotide sequence ID" value="NZ_CP088151.1"/>
</dbReference>
<dbReference type="InterPro" id="IPR016454">
    <property type="entry name" value="Cysteine_dSase"/>
</dbReference>
<dbReference type="InterPro" id="IPR015422">
    <property type="entry name" value="PyrdxlP-dep_Trfase_small"/>
</dbReference>
<keyword evidence="5" id="KW-0808">Transferase</keyword>
<organism evidence="12 13">
    <name type="scientific">Mesorhizobium mediterraneum</name>
    <dbReference type="NCBI Taxonomy" id="43617"/>
    <lineage>
        <taxon>Bacteria</taxon>
        <taxon>Pseudomonadati</taxon>
        <taxon>Pseudomonadota</taxon>
        <taxon>Alphaproteobacteria</taxon>
        <taxon>Hyphomicrobiales</taxon>
        <taxon>Phyllobacteriaceae</taxon>
        <taxon>Mesorhizobium</taxon>
    </lineage>
</organism>
<gene>
    <name evidence="12" type="ORF">CIT25_34830</name>
</gene>
<dbReference type="Gene3D" id="1.10.260.50">
    <property type="match status" value="1"/>
</dbReference>
<evidence type="ECO:0000259" key="11">
    <source>
        <dbReference type="Pfam" id="PF00266"/>
    </source>
</evidence>
<dbReference type="EMBL" id="NPKI01000051">
    <property type="protein sequence ID" value="PAP97862.1"/>
    <property type="molecule type" value="Genomic_DNA"/>
</dbReference>
<evidence type="ECO:0000256" key="2">
    <source>
        <dbReference type="ARBA" id="ARBA00003120"/>
    </source>
</evidence>
<evidence type="ECO:0000256" key="5">
    <source>
        <dbReference type="ARBA" id="ARBA00022679"/>
    </source>
</evidence>
<dbReference type="SUPFAM" id="SSF53383">
    <property type="entry name" value="PLP-dependent transferases"/>
    <property type="match status" value="1"/>
</dbReference>
<dbReference type="AlphaFoldDB" id="A0AB36R0G4"/>